<comment type="pathway">
    <text evidence="9">Protein modification; lipoprotein biosynthesis (signal peptide cleavage).</text>
</comment>
<evidence type="ECO:0000256" key="10">
    <source>
        <dbReference type="RuleBase" id="RU000594"/>
    </source>
</evidence>
<dbReference type="InterPro" id="IPR001872">
    <property type="entry name" value="Peptidase_A8"/>
</dbReference>
<evidence type="ECO:0000256" key="12">
    <source>
        <dbReference type="SAM" id="MobiDB-lite"/>
    </source>
</evidence>
<evidence type="ECO:0000256" key="8">
    <source>
        <dbReference type="ARBA" id="ARBA00023136"/>
    </source>
</evidence>
<evidence type="ECO:0000256" key="2">
    <source>
        <dbReference type="ARBA" id="ARBA00022475"/>
    </source>
</evidence>
<keyword evidence="7 9" id="KW-1133">Transmembrane helix</keyword>
<keyword evidence="3 9" id="KW-0645">Protease</keyword>
<dbReference type="PANTHER" id="PTHR33695">
    <property type="entry name" value="LIPOPROTEIN SIGNAL PEPTIDASE"/>
    <property type="match status" value="1"/>
</dbReference>
<evidence type="ECO:0000256" key="5">
    <source>
        <dbReference type="ARBA" id="ARBA00022750"/>
    </source>
</evidence>
<keyword evidence="6 9" id="KW-0378">Hydrolase</keyword>
<evidence type="ECO:0000256" key="4">
    <source>
        <dbReference type="ARBA" id="ARBA00022692"/>
    </source>
</evidence>
<dbReference type="EMBL" id="JAAAXJ010000011">
    <property type="protein sequence ID" value="NBJ26264.1"/>
    <property type="molecule type" value="Genomic_DNA"/>
</dbReference>
<keyword evidence="8 9" id="KW-0472">Membrane</keyword>
<feature type="transmembrane region" description="Helical" evidence="9">
    <location>
        <begin position="134"/>
        <end position="151"/>
    </location>
</feature>
<evidence type="ECO:0000256" key="1">
    <source>
        <dbReference type="ARBA" id="ARBA00006139"/>
    </source>
</evidence>
<protein>
    <recommendedName>
        <fullName evidence="9">Lipoprotein signal peptidase</fullName>
        <ecNumber evidence="9">3.4.23.36</ecNumber>
    </recommendedName>
    <alternativeName>
        <fullName evidence="9">Prolipoprotein signal peptidase</fullName>
    </alternativeName>
    <alternativeName>
        <fullName evidence="9">Signal peptidase II</fullName>
        <shortName evidence="9">SPase II</shortName>
    </alternativeName>
</protein>
<comment type="catalytic activity">
    <reaction evidence="9 10">
        <text>Release of signal peptides from bacterial membrane prolipoproteins. Hydrolyzes -Xaa-Yaa-Zaa-|-(S,diacylglyceryl)Cys-, in which Xaa is hydrophobic (preferably Leu), and Yaa (Ala or Ser) and Zaa (Gly or Ala) have small, neutral side chains.</text>
        <dbReference type="EC" id="3.4.23.36"/>
    </reaction>
</comment>
<evidence type="ECO:0000256" key="7">
    <source>
        <dbReference type="ARBA" id="ARBA00022989"/>
    </source>
</evidence>
<dbReference type="EC" id="3.4.23.36" evidence="9"/>
<evidence type="ECO:0000313" key="13">
    <source>
        <dbReference type="EMBL" id="NBJ26264.1"/>
    </source>
</evidence>
<evidence type="ECO:0000313" key="14">
    <source>
        <dbReference type="Proteomes" id="UP000818323"/>
    </source>
</evidence>
<name>A0ABW9Z0T2_9HYPH</name>
<dbReference type="GO" id="GO:0004190">
    <property type="term" value="F:aspartic-type endopeptidase activity"/>
    <property type="evidence" value="ECO:0007669"/>
    <property type="project" value="UniProtKB-EC"/>
</dbReference>
<dbReference type="HAMAP" id="MF_00161">
    <property type="entry name" value="LspA"/>
    <property type="match status" value="1"/>
</dbReference>
<dbReference type="Pfam" id="PF01252">
    <property type="entry name" value="Peptidase_A8"/>
    <property type="match status" value="1"/>
</dbReference>
<reference evidence="13 14" key="1">
    <citation type="submission" date="2020-01" db="EMBL/GenBank/DDBJ databases">
        <title>Microvirga sp. nov., an arsenate reduction bacterium isolated from Tibet hotspring sediments.</title>
        <authorList>
            <person name="Yuan C.-G."/>
        </authorList>
    </citation>
    <scope>NUCLEOTIDE SEQUENCE [LARGE SCALE GENOMIC DNA]</scope>
    <source>
        <strain evidence="13 14">SYSU G3D203</strain>
    </source>
</reference>
<evidence type="ECO:0000256" key="3">
    <source>
        <dbReference type="ARBA" id="ARBA00022670"/>
    </source>
</evidence>
<organism evidence="13 14">
    <name type="scientific">Microvirga arsenatis</name>
    <dbReference type="NCBI Taxonomy" id="2692265"/>
    <lineage>
        <taxon>Bacteria</taxon>
        <taxon>Pseudomonadati</taxon>
        <taxon>Pseudomonadota</taxon>
        <taxon>Alphaproteobacteria</taxon>
        <taxon>Hyphomicrobiales</taxon>
        <taxon>Methylobacteriaceae</taxon>
        <taxon>Microvirga</taxon>
    </lineage>
</organism>
<keyword evidence="4 9" id="KW-0812">Transmembrane</keyword>
<dbReference type="PROSITE" id="PS00855">
    <property type="entry name" value="SPASE_II"/>
    <property type="match status" value="1"/>
</dbReference>
<feature type="transmembrane region" description="Helical" evidence="9">
    <location>
        <begin position="107"/>
        <end position="127"/>
    </location>
</feature>
<dbReference type="Proteomes" id="UP000818323">
    <property type="component" value="Unassembled WGS sequence"/>
</dbReference>
<evidence type="ECO:0000256" key="6">
    <source>
        <dbReference type="ARBA" id="ARBA00022801"/>
    </source>
</evidence>
<feature type="transmembrane region" description="Helical" evidence="9">
    <location>
        <begin position="171"/>
        <end position="191"/>
    </location>
</feature>
<gene>
    <name evidence="9" type="primary">lspA</name>
    <name evidence="13" type="ORF">GR303_18145</name>
</gene>
<evidence type="ECO:0000256" key="11">
    <source>
        <dbReference type="RuleBase" id="RU004181"/>
    </source>
</evidence>
<feature type="region of interest" description="Disordered" evidence="12">
    <location>
        <begin position="1"/>
        <end position="35"/>
    </location>
</feature>
<feature type="active site" evidence="9">
    <location>
        <position position="161"/>
    </location>
</feature>
<dbReference type="PANTHER" id="PTHR33695:SF1">
    <property type="entry name" value="LIPOPROTEIN SIGNAL PEPTIDASE"/>
    <property type="match status" value="1"/>
</dbReference>
<evidence type="ECO:0000256" key="9">
    <source>
        <dbReference type="HAMAP-Rule" id="MF_00161"/>
    </source>
</evidence>
<comment type="caution">
    <text evidence="13">The sequence shown here is derived from an EMBL/GenBank/DDBJ whole genome shotgun (WGS) entry which is preliminary data.</text>
</comment>
<feature type="active site" evidence="9">
    <location>
        <position position="179"/>
    </location>
</feature>
<dbReference type="NCBIfam" id="TIGR00077">
    <property type="entry name" value="lspA"/>
    <property type="match status" value="1"/>
</dbReference>
<proteinExistence type="inferred from homology"/>
<keyword evidence="5 9" id="KW-0064">Aspartyl protease</keyword>
<comment type="subcellular location">
    <subcellularLocation>
        <location evidence="9">Cell membrane</location>
        <topology evidence="9">Multi-pass membrane protein</topology>
    </subcellularLocation>
</comment>
<feature type="transmembrane region" description="Helical" evidence="9">
    <location>
        <begin position="42"/>
        <end position="60"/>
    </location>
</feature>
<comment type="function">
    <text evidence="9 10">This protein specifically catalyzes the removal of signal peptides from prolipoproteins.</text>
</comment>
<keyword evidence="14" id="KW-1185">Reference proteome</keyword>
<keyword evidence="2 9" id="KW-1003">Cell membrane</keyword>
<sequence length="202" mass="21454">MDEPGAPLSETGAASQAGPRRSRAPGRARSAGGAKARTARSGLSAASLLGFSAALITLVLDQATKLYTLFVFDLPVKEPVEFAPFINLIVVWNRGISYGLFQQSSDLGRWALIVISILAAIGLSVWIRRTSAKLLAASLGLIVGGALGNVIDRLAYGAVFDFIQFHIGSWSWYVFNVADAAIVAGVVGLLYDSFVLEGRRAR</sequence>
<comment type="similarity">
    <text evidence="1 9 11">Belongs to the peptidase A8 family.</text>
</comment>
<accession>A0ABW9Z0T2</accession>
<dbReference type="PRINTS" id="PR00781">
    <property type="entry name" value="LIPOSIGPTASE"/>
</dbReference>